<reference evidence="3 4" key="1">
    <citation type="submission" date="2018-06" db="EMBL/GenBank/DDBJ databases">
        <authorList>
            <consortium name="Pathogen Informatics"/>
            <person name="Doyle S."/>
        </authorList>
    </citation>
    <scope>NUCLEOTIDE SEQUENCE [LARGE SCALE GENOMIC DNA]</scope>
    <source>
        <strain evidence="3 4">NCTC10005</strain>
    </source>
</reference>
<dbReference type="InterPro" id="IPR002477">
    <property type="entry name" value="Peptidoglycan-bd-like"/>
</dbReference>
<dbReference type="EMBL" id="UGJB01000004">
    <property type="protein sequence ID" value="STQ13012.1"/>
    <property type="molecule type" value="Genomic_DNA"/>
</dbReference>
<accession>A0A377M3T9</accession>
<dbReference type="SUPFAM" id="SSF47090">
    <property type="entry name" value="PGBD-like"/>
    <property type="match status" value="1"/>
</dbReference>
<dbReference type="InterPro" id="IPR036365">
    <property type="entry name" value="PGBD-like_sf"/>
</dbReference>
<evidence type="ECO:0000256" key="1">
    <source>
        <dbReference type="SAM" id="MobiDB-lite"/>
    </source>
</evidence>
<dbReference type="Pfam" id="PF01471">
    <property type="entry name" value="PG_binding_1"/>
    <property type="match status" value="1"/>
</dbReference>
<feature type="region of interest" description="Disordered" evidence="1">
    <location>
        <begin position="51"/>
        <end position="70"/>
    </location>
</feature>
<dbReference type="Proteomes" id="UP000255106">
    <property type="component" value="Unassembled WGS sequence"/>
</dbReference>
<dbReference type="AlphaFoldDB" id="A0A377M3T9"/>
<name>A0A377M3T9_ENTCL</name>
<evidence type="ECO:0000259" key="2">
    <source>
        <dbReference type="Pfam" id="PF01471"/>
    </source>
</evidence>
<feature type="domain" description="Peptidoglycan binding-like" evidence="2">
    <location>
        <begin position="9"/>
        <end position="44"/>
    </location>
</feature>
<organism evidence="3 4">
    <name type="scientific">Enterobacter cloacae</name>
    <dbReference type="NCBI Taxonomy" id="550"/>
    <lineage>
        <taxon>Bacteria</taxon>
        <taxon>Pseudomonadati</taxon>
        <taxon>Pseudomonadota</taxon>
        <taxon>Gammaproteobacteria</taxon>
        <taxon>Enterobacterales</taxon>
        <taxon>Enterobacteriaceae</taxon>
        <taxon>Enterobacter</taxon>
        <taxon>Enterobacter cloacae complex</taxon>
    </lineage>
</organism>
<evidence type="ECO:0000313" key="3">
    <source>
        <dbReference type="EMBL" id="STQ13012.1"/>
    </source>
</evidence>
<gene>
    <name evidence="3" type="primary">gspA_2</name>
    <name evidence="3" type="ORF">NCTC10005_05815</name>
</gene>
<protein>
    <submittedName>
        <fullName evidence="3">General secretion pathway protein A</fullName>
    </submittedName>
</protein>
<evidence type="ECO:0000313" key="4">
    <source>
        <dbReference type="Proteomes" id="UP000255106"/>
    </source>
</evidence>
<sequence>MALGENETHDKNWTAELMKRTREFQEKMHLRVDGIPGEDTLMQLMRETHTTPSVLIQTTQANPTTQEKHA</sequence>
<proteinExistence type="predicted"/>